<dbReference type="EMBL" id="DF933835">
    <property type="protein sequence ID" value="GAM40523.1"/>
    <property type="molecule type" value="Genomic_DNA"/>
</dbReference>
<keyword evidence="6" id="KW-1185">Reference proteome</keyword>
<dbReference type="Pfam" id="PF01370">
    <property type="entry name" value="Epimerase"/>
    <property type="match status" value="1"/>
</dbReference>
<keyword evidence="3" id="KW-0472">Membrane</keyword>
<keyword evidence="3" id="KW-0812">Transmembrane</keyword>
<feature type="transmembrane region" description="Helical" evidence="3">
    <location>
        <begin position="6"/>
        <end position="30"/>
    </location>
</feature>
<protein>
    <submittedName>
        <fullName evidence="5">NAD-dependent epimerase/dehydratase</fullName>
    </submittedName>
</protein>
<evidence type="ECO:0000256" key="2">
    <source>
        <dbReference type="ARBA" id="ARBA00023445"/>
    </source>
</evidence>
<evidence type="ECO:0000313" key="5">
    <source>
        <dbReference type="EMBL" id="GAM40523.1"/>
    </source>
</evidence>
<reference evidence="6" key="1">
    <citation type="journal article" date="2015" name="Genome Announc.">
        <title>Draft genome sequence of Talaromyces cellulolyticus strain Y-94, a source of lignocellulosic biomass-degrading enzymes.</title>
        <authorList>
            <person name="Fujii T."/>
            <person name="Koike H."/>
            <person name="Sawayama S."/>
            <person name="Yano S."/>
            <person name="Inoue H."/>
        </authorList>
    </citation>
    <scope>NUCLEOTIDE SEQUENCE [LARGE SCALE GENOMIC DNA]</scope>
    <source>
        <strain evidence="6">Y-94</strain>
    </source>
</reference>
<dbReference type="InterPro" id="IPR050425">
    <property type="entry name" value="NAD(P)_dehydrat-like"/>
</dbReference>
<sequence length="353" mass="38139">MLSSNTTVLVTGGSGFLASYCIIALLNAGYRVRATIRSLSKTSQLEQALKSGGLTDTDLNRLKFVEADLDHDQGWDTAVAGCTYLLHVASPIPTAEPKDANDLIIPAREGTLRVLRAAVNAGSVKRVVLTSSFNAIAYGYPDQPNPFTEDSWSNPNAKLGAYPRSKLVAERAAWEFVRSQPSKGGLELTSINPTAMLGPVLNKEHVPSSIHIVESYLSGAMPASLNLYMGVADVRDVAALQVVAMTHPDAKGERFIAVSPGGGWMHDIPLTIKKRFPEDATKKVSTKVLPIWLTKVLGMFNPQIAIFVSELGKRKITSSEKAARVLGWKPVRAREEVIVDTAQSLIDLGLVKH</sequence>
<dbReference type="Proteomes" id="UP000053095">
    <property type="component" value="Unassembled WGS sequence"/>
</dbReference>
<gene>
    <name evidence="5" type="ORF">TCE0_039f12934</name>
</gene>
<dbReference type="PANTHER" id="PTHR10366:SF564">
    <property type="entry name" value="STEROL-4-ALPHA-CARBOXYLATE 3-DEHYDROGENASE, DECARBOXYLATING"/>
    <property type="match status" value="1"/>
</dbReference>
<evidence type="ECO:0000256" key="3">
    <source>
        <dbReference type="SAM" id="Phobius"/>
    </source>
</evidence>
<dbReference type="InterPro" id="IPR001509">
    <property type="entry name" value="Epimerase_deHydtase"/>
</dbReference>
<dbReference type="Gene3D" id="3.40.50.720">
    <property type="entry name" value="NAD(P)-binding Rossmann-like Domain"/>
    <property type="match status" value="1"/>
</dbReference>
<proteinExistence type="inferred from homology"/>
<dbReference type="SUPFAM" id="SSF51735">
    <property type="entry name" value="NAD(P)-binding Rossmann-fold domains"/>
    <property type="match status" value="1"/>
</dbReference>
<comment type="similarity">
    <text evidence="2">Belongs to the NAD(P)-dependent epimerase/dehydratase family. Dihydroflavonol-4-reductase subfamily.</text>
</comment>
<dbReference type="GO" id="GO:0016616">
    <property type="term" value="F:oxidoreductase activity, acting on the CH-OH group of donors, NAD or NADP as acceptor"/>
    <property type="evidence" value="ECO:0007669"/>
    <property type="project" value="TreeGrafter"/>
</dbReference>
<dbReference type="AlphaFoldDB" id="A0A6N4SLC5"/>
<name>A0A6N4SLC5_TALPI</name>
<comment type="caution">
    <text evidence="5">The sequence shown here is derived from an EMBL/GenBank/DDBJ whole genome shotgun (WGS) entry which is preliminary data.</text>
</comment>
<organism evidence="5 6">
    <name type="scientific">Talaromyces pinophilus</name>
    <name type="common">Penicillium pinophilum</name>
    <dbReference type="NCBI Taxonomy" id="128442"/>
    <lineage>
        <taxon>Eukaryota</taxon>
        <taxon>Fungi</taxon>
        <taxon>Dikarya</taxon>
        <taxon>Ascomycota</taxon>
        <taxon>Pezizomycotina</taxon>
        <taxon>Eurotiomycetes</taxon>
        <taxon>Eurotiomycetidae</taxon>
        <taxon>Eurotiales</taxon>
        <taxon>Trichocomaceae</taxon>
        <taxon>Talaromyces</taxon>
        <taxon>Talaromyces sect. Talaromyces</taxon>
    </lineage>
</organism>
<dbReference type="InterPro" id="IPR036291">
    <property type="entry name" value="NAD(P)-bd_dom_sf"/>
</dbReference>
<evidence type="ECO:0000313" key="6">
    <source>
        <dbReference type="Proteomes" id="UP000053095"/>
    </source>
</evidence>
<dbReference type="PANTHER" id="PTHR10366">
    <property type="entry name" value="NAD DEPENDENT EPIMERASE/DEHYDRATASE"/>
    <property type="match status" value="1"/>
</dbReference>
<dbReference type="FunFam" id="3.40.50.720:FF:000336">
    <property type="entry name" value="Aldehyde reductase"/>
    <property type="match status" value="1"/>
</dbReference>
<feature type="domain" description="NAD-dependent epimerase/dehydratase" evidence="4">
    <location>
        <begin position="8"/>
        <end position="252"/>
    </location>
</feature>
<keyword evidence="1" id="KW-0560">Oxidoreductase</keyword>
<evidence type="ECO:0000259" key="4">
    <source>
        <dbReference type="Pfam" id="PF01370"/>
    </source>
</evidence>
<evidence type="ECO:0000256" key="1">
    <source>
        <dbReference type="ARBA" id="ARBA00023002"/>
    </source>
</evidence>
<keyword evidence="3" id="KW-1133">Transmembrane helix</keyword>
<accession>A0A6N4SLC5</accession>
<dbReference type="CDD" id="cd05227">
    <property type="entry name" value="AR_SDR_e"/>
    <property type="match status" value="1"/>
</dbReference>